<dbReference type="GO" id="GO:0042802">
    <property type="term" value="F:identical protein binding"/>
    <property type="evidence" value="ECO:0007669"/>
    <property type="project" value="TreeGrafter"/>
</dbReference>
<dbReference type="SUPFAM" id="SSF100950">
    <property type="entry name" value="NagB/RpiA/CoA transferase-like"/>
    <property type="match status" value="1"/>
</dbReference>
<comment type="subcellular location">
    <subcellularLocation>
        <location evidence="1">Cytoplasm</location>
    </subcellularLocation>
</comment>
<organism evidence="16 17">
    <name type="scientific">Camelus dromedarius</name>
    <name type="common">Dromedary</name>
    <name type="synonym">Arabian camel</name>
    <dbReference type="NCBI Taxonomy" id="9838"/>
    <lineage>
        <taxon>Eukaryota</taxon>
        <taxon>Metazoa</taxon>
        <taxon>Chordata</taxon>
        <taxon>Craniata</taxon>
        <taxon>Vertebrata</taxon>
        <taxon>Euteleostomi</taxon>
        <taxon>Mammalia</taxon>
        <taxon>Eutheria</taxon>
        <taxon>Laurasiatheria</taxon>
        <taxon>Artiodactyla</taxon>
        <taxon>Tylopoda</taxon>
        <taxon>Camelidae</taxon>
        <taxon>Camelus</taxon>
    </lineage>
</organism>
<evidence type="ECO:0000256" key="8">
    <source>
        <dbReference type="ARBA" id="ARBA00022801"/>
    </source>
</evidence>
<dbReference type="InterPro" id="IPR037171">
    <property type="entry name" value="NagB/RpiA_transferase-like"/>
</dbReference>
<keyword evidence="17" id="KW-1185">Reference proteome</keyword>
<keyword evidence="7" id="KW-0597">Phosphoprotein</keyword>
<dbReference type="InterPro" id="IPR004547">
    <property type="entry name" value="Glucosamine6P_isomerase"/>
</dbReference>
<evidence type="ECO:0000313" key="17">
    <source>
        <dbReference type="Proteomes" id="UP000299084"/>
    </source>
</evidence>
<keyword evidence="10" id="KW-0119">Carbohydrate metabolism</keyword>
<dbReference type="GO" id="GO:0006046">
    <property type="term" value="P:N-acetylglucosamine catabolic process"/>
    <property type="evidence" value="ECO:0007669"/>
    <property type="project" value="TreeGrafter"/>
</dbReference>
<comment type="function">
    <text evidence="12">Catalyzes the reversible conversion of alpha-D-glucosamine 6-phosphate (GlcN-6P) into beta-D-fructose 6-phosphate (Fru-6P) and ammonium ion, a regulatory reaction step in de novo uridine diphosphate-N-acetyl-alpha-D-glucosamine (UDP-GlcNAc) biosynthesis via hexosamine pathway. Deamination is coupled to aldo-keto isomerization mediating the metabolic flux from UDP-GlcNAc toward Fru-6P. At high ammonium level can drive amination and isomerization of Fru-6P toward hexosamines and UDP-GlcNAc synthesis. Has a role in fine tuning the metabolic fluctuations of cytosolic UDP-GlcNAc and their effects on hyaluronan synthesis that occur during tissue remodeling. Seems to trigger calcium oscillations in mammalian eggs. These oscillations serve as the essential trigger for egg activation and early development of the embryo.</text>
</comment>
<dbReference type="GO" id="GO:0005737">
    <property type="term" value="C:cytoplasm"/>
    <property type="evidence" value="ECO:0007669"/>
    <property type="project" value="UniProtKB-SubCell"/>
</dbReference>
<dbReference type="GO" id="GO:0019262">
    <property type="term" value="P:N-acetylneuraminate catabolic process"/>
    <property type="evidence" value="ECO:0007669"/>
    <property type="project" value="TreeGrafter"/>
</dbReference>
<evidence type="ECO:0000256" key="13">
    <source>
        <dbReference type="ARBA" id="ARBA00050033"/>
    </source>
</evidence>
<comment type="caution">
    <text evidence="16">The sequence shown here is derived from an EMBL/GenBank/DDBJ whole genome shotgun (WGS) entry which is preliminary data.</text>
</comment>
<dbReference type="PANTHER" id="PTHR11280">
    <property type="entry name" value="GLUCOSAMINE-6-PHOSPHATE ISOMERASE"/>
    <property type="match status" value="1"/>
</dbReference>
<dbReference type="GO" id="GO:0004342">
    <property type="term" value="F:glucosamine-6-phosphate deaminase activity"/>
    <property type="evidence" value="ECO:0007669"/>
    <property type="project" value="UniProtKB-EC"/>
</dbReference>
<dbReference type="GO" id="GO:0006043">
    <property type="term" value="P:glucosamine catabolic process"/>
    <property type="evidence" value="ECO:0007669"/>
    <property type="project" value="TreeGrafter"/>
</dbReference>
<keyword evidence="6" id="KW-0963">Cytoplasm</keyword>
<dbReference type="CDD" id="cd01399">
    <property type="entry name" value="GlcN6P_deaminase"/>
    <property type="match status" value="1"/>
</dbReference>
<comment type="catalytic activity">
    <reaction evidence="11">
        <text>alpha-D-glucosamine 6-phosphate + H2O = beta-D-fructose 6-phosphate + NH4(+)</text>
        <dbReference type="Rhea" id="RHEA:12172"/>
        <dbReference type="ChEBI" id="CHEBI:15377"/>
        <dbReference type="ChEBI" id="CHEBI:28938"/>
        <dbReference type="ChEBI" id="CHEBI:57634"/>
        <dbReference type="ChEBI" id="CHEBI:75989"/>
        <dbReference type="EC" id="3.5.99.6"/>
    </reaction>
    <physiologicalReaction direction="left-to-right" evidence="11">
        <dbReference type="Rhea" id="RHEA:12173"/>
    </physiologicalReaction>
    <physiologicalReaction direction="right-to-left" evidence="11">
        <dbReference type="Rhea" id="RHEA:12174"/>
    </physiologicalReaction>
</comment>
<evidence type="ECO:0000313" key="16">
    <source>
        <dbReference type="EMBL" id="KAB1252252.1"/>
    </source>
</evidence>
<evidence type="ECO:0000256" key="2">
    <source>
        <dbReference type="ARBA" id="ARBA00004775"/>
    </source>
</evidence>
<dbReference type="UniPathway" id="UPA00113">
    <property type="reaction ID" value="UER00528"/>
</dbReference>
<proteinExistence type="inferred from homology"/>
<evidence type="ECO:0000256" key="11">
    <source>
        <dbReference type="ARBA" id="ARBA00033665"/>
    </source>
</evidence>
<evidence type="ECO:0000256" key="5">
    <source>
        <dbReference type="ARBA" id="ARBA00012680"/>
    </source>
</evidence>
<dbReference type="Proteomes" id="UP000299084">
    <property type="component" value="Unassembled WGS sequence"/>
</dbReference>
<accession>A0A5N4C062</accession>
<dbReference type="GO" id="GO:0016853">
    <property type="term" value="F:isomerase activity"/>
    <property type="evidence" value="ECO:0007669"/>
    <property type="project" value="UniProtKB-KW"/>
</dbReference>
<evidence type="ECO:0000256" key="1">
    <source>
        <dbReference type="ARBA" id="ARBA00004496"/>
    </source>
</evidence>
<evidence type="ECO:0000256" key="14">
    <source>
        <dbReference type="ARBA" id="ARBA00050060"/>
    </source>
</evidence>
<protein>
    <recommendedName>
        <fullName evidence="13">Glucosamine-6-phosphate deaminase 1</fullName>
        <ecNumber evidence="5">3.5.99.6</ecNumber>
    </recommendedName>
    <alternativeName>
        <fullName evidence="14">Glucosamine-6-phosphate isomerase 1</fullName>
    </alternativeName>
</protein>
<feature type="domain" description="Glucosamine/galactosamine-6-phosphate isomerase" evidence="15">
    <location>
        <begin position="20"/>
        <end position="213"/>
    </location>
</feature>
<keyword evidence="9 16" id="KW-0413">Isomerase</keyword>
<reference evidence="16 17" key="1">
    <citation type="journal article" date="2019" name="Mol. Ecol. Resour.">
        <title>Improving Illumina assemblies with Hi-C and long reads: an example with the North African dromedary.</title>
        <authorList>
            <person name="Elbers J.P."/>
            <person name="Rogers M.F."/>
            <person name="Perelman P.L."/>
            <person name="Proskuryakova A.A."/>
            <person name="Serdyukova N.A."/>
            <person name="Johnson W.E."/>
            <person name="Horin P."/>
            <person name="Corander J."/>
            <person name="Murphy D."/>
            <person name="Burger P.A."/>
        </authorList>
    </citation>
    <scope>NUCLEOTIDE SEQUENCE [LARGE SCALE GENOMIC DNA]</scope>
    <source>
        <strain evidence="16">Drom800</strain>
        <tissue evidence="16">Blood</tissue>
    </source>
</reference>
<name>A0A5N4C062_CAMDR</name>
<comment type="subunit">
    <text evidence="4">Homohexamer.</text>
</comment>
<evidence type="ECO:0000256" key="7">
    <source>
        <dbReference type="ARBA" id="ARBA00022553"/>
    </source>
</evidence>
<evidence type="ECO:0000256" key="12">
    <source>
        <dbReference type="ARBA" id="ARBA00045295"/>
    </source>
</evidence>
<dbReference type="GO" id="GO:0005975">
    <property type="term" value="P:carbohydrate metabolic process"/>
    <property type="evidence" value="ECO:0007669"/>
    <property type="project" value="InterPro"/>
</dbReference>
<dbReference type="InterPro" id="IPR006148">
    <property type="entry name" value="Glc/Gal-6P_isomerase"/>
</dbReference>
<dbReference type="Pfam" id="PF01182">
    <property type="entry name" value="Glucosamine_iso"/>
    <property type="match status" value="1"/>
</dbReference>
<evidence type="ECO:0000256" key="4">
    <source>
        <dbReference type="ARBA" id="ARBA00011643"/>
    </source>
</evidence>
<evidence type="ECO:0000256" key="9">
    <source>
        <dbReference type="ARBA" id="ARBA00023235"/>
    </source>
</evidence>
<evidence type="ECO:0000256" key="10">
    <source>
        <dbReference type="ARBA" id="ARBA00023277"/>
    </source>
</evidence>
<comment type="pathway">
    <text evidence="2">Nucleotide-sugar biosynthesis; UDP-N-acetyl-alpha-D-glucosamine biosynthesis; alpha-D-glucosamine 6-phosphate from D-fructose 6-phosphate: step 1/1.</text>
</comment>
<sequence length="219" mass="24064">MTCSHVTLAELVASAELHHPDKFFTLGLSTGSTPLGCYQKLIESYKNRDLSFKYVKTFNVDEYVGLRDHPESYHSFMWNNFKHTDIHSENTHILDGNAADLQAERDTFEEKIKVAGGMELFLRGIGPAQHIAFNQLGSSLVSRTRVKMLAMDTILANARFLDGDLAKVPTVALTVGVGAVIDAGEVMTLVTGAHKAFVLYKAIKEGVNHSGPCLHTQCV</sequence>
<keyword evidence="8" id="KW-0378">Hydrolase</keyword>
<gene>
    <name evidence="16" type="ORF">Cadr_000030126</name>
</gene>
<dbReference type="NCBIfam" id="TIGR00502">
    <property type="entry name" value="nagB"/>
    <property type="match status" value="1"/>
</dbReference>
<evidence type="ECO:0000259" key="15">
    <source>
        <dbReference type="Pfam" id="PF01182"/>
    </source>
</evidence>
<dbReference type="EC" id="3.5.99.6" evidence="5"/>
<dbReference type="GO" id="GO:0006048">
    <property type="term" value="P:UDP-N-acetylglucosamine biosynthetic process"/>
    <property type="evidence" value="ECO:0007669"/>
    <property type="project" value="UniProtKB-UniPathway"/>
</dbReference>
<dbReference type="EMBL" id="JWIN03000051">
    <property type="protein sequence ID" value="KAB1252252.1"/>
    <property type="molecule type" value="Genomic_DNA"/>
</dbReference>
<evidence type="ECO:0000256" key="3">
    <source>
        <dbReference type="ARBA" id="ARBA00005526"/>
    </source>
</evidence>
<dbReference type="AlphaFoldDB" id="A0A5N4C062"/>
<comment type="similarity">
    <text evidence="3">Belongs to the glucosamine/galactosamine-6-phosphate isomerase family.</text>
</comment>
<dbReference type="PANTHER" id="PTHR11280:SF8">
    <property type="entry name" value="GLUCOSAMINE-6-PHOSPHATE ISOMERASE 1"/>
    <property type="match status" value="1"/>
</dbReference>
<dbReference type="Gene3D" id="3.40.50.1360">
    <property type="match status" value="1"/>
</dbReference>
<evidence type="ECO:0000256" key="6">
    <source>
        <dbReference type="ARBA" id="ARBA00022490"/>
    </source>
</evidence>